<comment type="caution">
    <text evidence="1">The sequence shown here is derived from an EMBL/GenBank/DDBJ whole genome shotgun (WGS) entry which is preliminary data.</text>
</comment>
<sequence>MTRLRAGNFLARFFGCAGFPRFLTAINNGIGVAGKRSANSHPTIELLFSALNQ</sequence>
<organism evidence="1 2">
    <name type="scientific">Candidatus Accumulibacter affinis</name>
    <dbReference type="NCBI Taxonomy" id="2954384"/>
    <lineage>
        <taxon>Bacteria</taxon>
        <taxon>Pseudomonadati</taxon>
        <taxon>Pseudomonadota</taxon>
        <taxon>Betaproteobacteria</taxon>
        <taxon>Candidatus Accumulibacter</taxon>
    </lineage>
</organism>
<name>A0A935W5I3_9PROT</name>
<gene>
    <name evidence="1" type="ORF">IPK02_14100</name>
</gene>
<evidence type="ECO:0000313" key="1">
    <source>
        <dbReference type="EMBL" id="MBK7954988.1"/>
    </source>
</evidence>
<proteinExistence type="predicted"/>
<evidence type="ECO:0000313" key="2">
    <source>
        <dbReference type="Proteomes" id="UP000706151"/>
    </source>
</evidence>
<dbReference type="EMBL" id="JADJOT010000009">
    <property type="protein sequence ID" value="MBK7954988.1"/>
    <property type="molecule type" value="Genomic_DNA"/>
</dbReference>
<reference evidence="1 2" key="1">
    <citation type="submission" date="2020-10" db="EMBL/GenBank/DDBJ databases">
        <title>Connecting structure to function with the recovery of over 1000 high-quality activated sludge metagenome-assembled genomes encoding full-length rRNA genes using long-read sequencing.</title>
        <authorList>
            <person name="Singleton C.M."/>
            <person name="Petriglieri F."/>
            <person name="Kristensen J.M."/>
            <person name="Kirkegaard R.H."/>
            <person name="Michaelsen T.Y."/>
            <person name="Andersen M.H."/>
            <person name="Karst S.M."/>
            <person name="Dueholm M.S."/>
            <person name="Nielsen P.H."/>
            <person name="Albertsen M."/>
        </authorList>
    </citation>
    <scope>NUCLEOTIDE SEQUENCE [LARGE SCALE GENOMIC DNA]</scope>
    <source>
        <strain evidence="1">Fred_18-Q3-R57-64_BAT3C.720</strain>
    </source>
</reference>
<dbReference type="AlphaFoldDB" id="A0A935W5I3"/>
<dbReference type="Proteomes" id="UP000706151">
    <property type="component" value="Unassembled WGS sequence"/>
</dbReference>
<protein>
    <submittedName>
        <fullName evidence="1">Uncharacterized protein</fullName>
    </submittedName>
</protein>
<accession>A0A935W5I3</accession>